<evidence type="ECO:0000313" key="3">
    <source>
        <dbReference type="EMBL" id="GFE54852.1"/>
    </source>
</evidence>
<feature type="region of interest" description="Disordered" evidence="1">
    <location>
        <begin position="1"/>
        <end position="39"/>
    </location>
</feature>
<feature type="region of interest" description="Disordered" evidence="1">
    <location>
        <begin position="208"/>
        <end position="238"/>
    </location>
</feature>
<dbReference type="PROSITE" id="PS50076">
    <property type="entry name" value="DNAJ_2"/>
    <property type="match status" value="1"/>
</dbReference>
<dbReference type="InterPro" id="IPR018253">
    <property type="entry name" value="DnaJ_domain_CS"/>
</dbReference>
<evidence type="ECO:0000256" key="1">
    <source>
        <dbReference type="SAM" id="MobiDB-lite"/>
    </source>
</evidence>
<dbReference type="PRINTS" id="PR00625">
    <property type="entry name" value="JDOMAIN"/>
</dbReference>
<dbReference type="InterPro" id="IPR026894">
    <property type="entry name" value="DnaJ_X"/>
</dbReference>
<evidence type="ECO:0000259" key="2">
    <source>
        <dbReference type="PROSITE" id="PS50076"/>
    </source>
</evidence>
<dbReference type="SMART" id="SM00271">
    <property type="entry name" value="DnaJ"/>
    <property type="match status" value="1"/>
</dbReference>
<dbReference type="EMBL" id="BLIY01000017">
    <property type="protein sequence ID" value="GFE54852.1"/>
    <property type="molecule type" value="Genomic_DNA"/>
</dbReference>
<feature type="domain" description="J" evidence="2">
    <location>
        <begin position="245"/>
        <end position="310"/>
    </location>
</feature>
<dbReference type="Gene3D" id="1.10.287.110">
    <property type="entry name" value="DnaJ domain"/>
    <property type="match status" value="1"/>
</dbReference>
<dbReference type="AlphaFoldDB" id="A0A9W5WVZ9"/>
<keyword evidence="4" id="KW-1185">Reference proteome</keyword>
<dbReference type="PANTHER" id="PTHR44094">
    <property type="entry name" value="DNAJ HEAT SHOCK N-TERMINAL DOMAIN-CONTAINING PROTEIN"/>
    <property type="match status" value="1"/>
</dbReference>
<proteinExistence type="predicted"/>
<sequence>MQNNTTGSGSPVTSSTDGDTSMSTVGDVNPNNTQTSTGAVNNLHCETTSVHTPGLDVQPQHPRAERQLAGQVNGVHRHKYNSPSATRVSVEHHSSQSALNKRYNSRMQRRETDSAGSNPGSARSSGVSNDCSDRSGISHTNDIAPSDGSANAIEDCPSNADGESTLTWLGNGLVDMVVNNTSQIASMLQWGEAEAEYSLSQDVKEAKKLKDSMGQNSGRKDDKSSDSSADDDTAYTPSSSVADMTMYNRLGVECNASKSKIKQAYYKLALKYHPDKNPNDEEAKRKFQEIGEAYQILYDDTTRQQYDRQGANATFDLPMVDASLFFMLLFGSEALVDYIGTLKIANLVKYATSKSGRPKNMSGQIEMEQTYREVMLAVKLAERLDKEVCDGVVSEKLRTDLIDLCSGAFSDALVESIGWVYENCGDYYVAEATTFWGMGTTYANIMAAGRSLGNTWSMAKSVVNVALVVKDLKTDQDQSQMLSQLKDIVENVLSLVLYDVECTVRSAATKCCKDSDVSVEQRLARAHALISLGRCMQEIAQKYRSQHAEGPDVTKRLYDAYEKAAARKDGE</sequence>
<dbReference type="Pfam" id="PF14308">
    <property type="entry name" value="DnaJ-X"/>
    <property type="match status" value="1"/>
</dbReference>
<protein>
    <recommendedName>
        <fullName evidence="2">J domain-containing protein</fullName>
    </recommendedName>
</protein>
<organism evidence="3 4">
    <name type="scientific">Babesia ovis</name>
    <dbReference type="NCBI Taxonomy" id="5869"/>
    <lineage>
        <taxon>Eukaryota</taxon>
        <taxon>Sar</taxon>
        <taxon>Alveolata</taxon>
        <taxon>Apicomplexa</taxon>
        <taxon>Aconoidasida</taxon>
        <taxon>Piroplasmida</taxon>
        <taxon>Babesiidae</taxon>
        <taxon>Babesia</taxon>
    </lineage>
</organism>
<name>A0A9W5WVZ9_BABOV</name>
<dbReference type="CDD" id="cd06257">
    <property type="entry name" value="DnaJ"/>
    <property type="match status" value="1"/>
</dbReference>
<dbReference type="Proteomes" id="UP001057455">
    <property type="component" value="Unassembled WGS sequence"/>
</dbReference>
<reference evidence="3" key="1">
    <citation type="submission" date="2019-12" db="EMBL/GenBank/DDBJ databases">
        <title>Genome sequence of Babesia ovis.</title>
        <authorList>
            <person name="Yamagishi J."/>
            <person name="Sevinc F."/>
            <person name="Xuan X."/>
        </authorList>
    </citation>
    <scope>NUCLEOTIDE SEQUENCE</scope>
    <source>
        <strain evidence="3">Selcuk</strain>
    </source>
</reference>
<accession>A0A9W5WVZ9</accession>
<gene>
    <name evidence="3" type="ORF">BaOVIS_022560</name>
</gene>
<feature type="compositionally biased region" description="Polar residues" evidence="1">
    <location>
        <begin position="114"/>
        <end position="143"/>
    </location>
</feature>
<comment type="caution">
    <text evidence="3">The sequence shown here is derived from an EMBL/GenBank/DDBJ whole genome shotgun (WGS) entry which is preliminary data.</text>
</comment>
<dbReference type="InterPro" id="IPR052423">
    <property type="entry name" value="EMIR"/>
</dbReference>
<evidence type="ECO:0000313" key="4">
    <source>
        <dbReference type="Proteomes" id="UP001057455"/>
    </source>
</evidence>
<feature type="compositionally biased region" description="Polar residues" evidence="1">
    <location>
        <begin position="29"/>
        <end position="39"/>
    </location>
</feature>
<dbReference type="PROSITE" id="PS00636">
    <property type="entry name" value="DNAJ_1"/>
    <property type="match status" value="1"/>
</dbReference>
<dbReference type="InterPro" id="IPR036869">
    <property type="entry name" value="J_dom_sf"/>
</dbReference>
<dbReference type="SUPFAM" id="SSF46565">
    <property type="entry name" value="Chaperone J-domain"/>
    <property type="match status" value="1"/>
</dbReference>
<dbReference type="OrthoDB" id="10250354at2759"/>
<feature type="compositionally biased region" description="Low complexity" evidence="1">
    <location>
        <begin position="1"/>
        <end position="27"/>
    </location>
</feature>
<dbReference type="Pfam" id="PF00226">
    <property type="entry name" value="DnaJ"/>
    <property type="match status" value="1"/>
</dbReference>
<feature type="region of interest" description="Disordered" evidence="1">
    <location>
        <begin position="77"/>
        <end position="158"/>
    </location>
</feature>
<dbReference type="PANTHER" id="PTHR44094:SF8">
    <property type="entry name" value="DNAJ HEAT SHOCK N-TERMINAL DOMAIN-CONTAINING PROTEIN-RELATED"/>
    <property type="match status" value="1"/>
</dbReference>
<dbReference type="InterPro" id="IPR001623">
    <property type="entry name" value="DnaJ_domain"/>
</dbReference>